<dbReference type="PANTHER" id="PTHR30294:SF29">
    <property type="entry name" value="MULTIDRUG ABC TRANSPORTER PERMEASE YBHS-RELATED"/>
    <property type="match status" value="1"/>
</dbReference>
<evidence type="ECO:0000256" key="4">
    <source>
        <dbReference type="ARBA" id="ARBA00022989"/>
    </source>
</evidence>
<comment type="caution">
    <text evidence="8">The sequence shown here is derived from an EMBL/GenBank/DDBJ whole genome shotgun (WGS) entry which is preliminary data.</text>
</comment>
<feature type="transmembrane region" description="Helical" evidence="6">
    <location>
        <begin position="21"/>
        <end position="42"/>
    </location>
</feature>
<dbReference type="Proteomes" id="UP000075806">
    <property type="component" value="Unassembled WGS sequence"/>
</dbReference>
<evidence type="ECO:0000313" key="9">
    <source>
        <dbReference type="Proteomes" id="UP000075806"/>
    </source>
</evidence>
<evidence type="ECO:0000256" key="3">
    <source>
        <dbReference type="ARBA" id="ARBA00022692"/>
    </source>
</evidence>
<gene>
    <name evidence="8" type="ORF">AZF04_19120</name>
</gene>
<feature type="domain" description="ABC-2 type transporter transmembrane" evidence="7">
    <location>
        <begin position="19"/>
        <end position="382"/>
    </location>
</feature>
<sequence length="411" mass="46313">MKNSWKVAKWEIKRNVKNKSFIISILSTPLLFILFFSIPMLFSGDSSDENNPLTIYIHDELEIWEEIENSIDDLESLNWEVDHQIVHEDVMLSDLENMESSIYFSLTEETLMNGQIQIYLSNDLDENDVISLYAIEPILKSIQLEYLGFDEQEAMLATNPITFQHESPSDASETSESSDEGMAFLERLVPGLFAAVILFSVVISGMMIFTSASQEKKEKVSEMILSSISPTELMQGKIIGYFFIGIIQVIGWIAIILPFLVWYVTFPILQYLFVPELLVLILIAVLGYLLFASIFVGIGATVDEMSSTSNFQGMVMMLPWIPFILIGPVIADPSGIIAQVGSFVPITAPGVWLIRLSILENWPWVEIIISLLILAISIWITMKMAGKVFKTGILLYGKNATPAEIIKWLKQ</sequence>
<reference evidence="8" key="1">
    <citation type="submission" date="2016-02" db="EMBL/GenBank/DDBJ databases">
        <title>Genome sequence of Bacillus trypoxylicola KCTC 13244(T).</title>
        <authorList>
            <person name="Jeong H."/>
            <person name="Park S.-H."/>
            <person name="Choi S.-K."/>
        </authorList>
    </citation>
    <scope>NUCLEOTIDE SEQUENCE [LARGE SCALE GENOMIC DNA]</scope>
    <source>
        <strain evidence="8">KCTC 13244</strain>
    </source>
</reference>
<dbReference type="GO" id="GO:0005886">
    <property type="term" value="C:plasma membrane"/>
    <property type="evidence" value="ECO:0007669"/>
    <property type="project" value="UniProtKB-SubCell"/>
</dbReference>
<dbReference type="RefSeq" id="WP_061948874.1">
    <property type="nucleotide sequence ID" value="NZ_LTAO01000016.1"/>
</dbReference>
<dbReference type="EMBL" id="LTAO01000016">
    <property type="protein sequence ID" value="KYG30710.1"/>
    <property type="molecule type" value="Genomic_DNA"/>
</dbReference>
<evidence type="ECO:0000259" key="7">
    <source>
        <dbReference type="Pfam" id="PF12698"/>
    </source>
</evidence>
<keyword evidence="4 6" id="KW-1133">Transmembrane helix</keyword>
<keyword evidence="5 6" id="KW-0472">Membrane</keyword>
<feature type="transmembrane region" description="Helical" evidence="6">
    <location>
        <begin position="361"/>
        <end position="380"/>
    </location>
</feature>
<feature type="transmembrane region" description="Helical" evidence="6">
    <location>
        <begin position="277"/>
        <end position="299"/>
    </location>
</feature>
<dbReference type="AlphaFoldDB" id="A0A162DSH1"/>
<dbReference type="STRING" id="519424.AZF04_19120"/>
<dbReference type="Pfam" id="PF12698">
    <property type="entry name" value="ABC2_membrane_3"/>
    <property type="match status" value="1"/>
</dbReference>
<organism evidence="8 9">
    <name type="scientific">Alkalihalobacillus trypoxylicola</name>
    <dbReference type="NCBI Taxonomy" id="519424"/>
    <lineage>
        <taxon>Bacteria</taxon>
        <taxon>Bacillati</taxon>
        <taxon>Bacillota</taxon>
        <taxon>Bacilli</taxon>
        <taxon>Bacillales</taxon>
        <taxon>Bacillaceae</taxon>
        <taxon>Alkalihalobacillus</taxon>
    </lineage>
</organism>
<evidence type="ECO:0000256" key="1">
    <source>
        <dbReference type="ARBA" id="ARBA00004651"/>
    </source>
</evidence>
<protein>
    <recommendedName>
        <fullName evidence="7">ABC-2 type transporter transmembrane domain-containing protein</fullName>
    </recommendedName>
</protein>
<name>A0A162DSH1_9BACI</name>
<dbReference type="InterPro" id="IPR051449">
    <property type="entry name" value="ABC-2_transporter_component"/>
</dbReference>
<evidence type="ECO:0000256" key="2">
    <source>
        <dbReference type="ARBA" id="ARBA00022475"/>
    </source>
</evidence>
<dbReference type="PANTHER" id="PTHR30294">
    <property type="entry name" value="MEMBRANE COMPONENT OF ABC TRANSPORTER YHHJ-RELATED"/>
    <property type="match status" value="1"/>
</dbReference>
<dbReference type="InterPro" id="IPR013525">
    <property type="entry name" value="ABC2_TM"/>
</dbReference>
<keyword evidence="9" id="KW-1185">Reference proteome</keyword>
<feature type="transmembrane region" description="Helical" evidence="6">
    <location>
        <begin position="238"/>
        <end position="265"/>
    </location>
</feature>
<evidence type="ECO:0000313" key="8">
    <source>
        <dbReference type="EMBL" id="KYG30710.1"/>
    </source>
</evidence>
<accession>A0A162DSH1</accession>
<comment type="subcellular location">
    <subcellularLocation>
        <location evidence="1">Cell membrane</location>
        <topology evidence="1">Multi-pass membrane protein</topology>
    </subcellularLocation>
</comment>
<proteinExistence type="predicted"/>
<feature type="transmembrane region" description="Helical" evidence="6">
    <location>
        <begin position="188"/>
        <end position="209"/>
    </location>
</feature>
<evidence type="ECO:0000256" key="6">
    <source>
        <dbReference type="SAM" id="Phobius"/>
    </source>
</evidence>
<keyword evidence="3 6" id="KW-0812">Transmembrane</keyword>
<dbReference type="OrthoDB" id="9768837at2"/>
<evidence type="ECO:0000256" key="5">
    <source>
        <dbReference type="ARBA" id="ARBA00023136"/>
    </source>
</evidence>
<keyword evidence="2" id="KW-1003">Cell membrane</keyword>
<dbReference type="GO" id="GO:0140359">
    <property type="term" value="F:ABC-type transporter activity"/>
    <property type="evidence" value="ECO:0007669"/>
    <property type="project" value="InterPro"/>
</dbReference>